<comment type="subcellular location">
    <subcellularLocation>
        <location evidence="1">Secreted</location>
        <location evidence="1">Cell wall</location>
    </subcellularLocation>
</comment>
<dbReference type="SUPFAM" id="SSF51445">
    <property type="entry name" value="(Trans)glycosidases"/>
    <property type="match status" value="1"/>
</dbReference>
<dbReference type="AlphaFoldDB" id="A0A1E3NWY7"/>
<dbReference type="RefSeq" id="XP_019036419.1">
    <property type="nucleotide sequence ID" value="XM_019180910.1"/>
</dbReference>
<keyword evidence="8" id="KW-0325">Glycoprotein</keyword>
<protein>
    <submittedName>
        <fullName evidence="15">Glycoside hydrolase family 17 protein</fullName>
    </submittedName>
</protein>
<evidence type="ECO:0000256" key="4">
    <source>
        <dbReference type="ARBA" id="ARBA00022525"/>
    </source>
</evidence>
<feature type="non-terminal residue" evidence="15">
    <location>
        <position position="289"/>
    </location>
</feature>
<dbReference type="EMBL" id="KV454214">
    <property type="protein sequence ID" value="ODQ57212.1"/>
    <property type="molecule type" value="Genomic_DNA"/>
</dbReference>
<keyword evidence="5" id="KW-0165">Cleavage on pair of basic residues</keyword>
<evidence type="ECO:0000256" key="2">
    <source>
        <dbReference type="ARBA" id="ARBA00008773"/>
    </source>
</evidence>
<dbReference type="InterPro" id="IPR050732">
    <property type="entry name" value="Beta-glucan_modifiers"/>
</dbReference>
<evidence type="ECO:0000256" key="7">
    <source>
        <dbReference type="ARBA" id="ARBA00022801"/>
    </source>
</evidence>
<comment type="similarity">
    <text evidence="2 12">Belongs to the glycosyl hydrolase 17 family.</text>
</comment>
<dbReference type="STRING" id="683960.A0A1E3NWY7"/>
<evidence type="ECO:0000313" key="15">
    <source>
        <dbReference type="EMBL" id="ODQ57212.1"/>
    </source>
</evidence>
<evidence type="ECO:0000256" key="6">
    <source>
        <dbReference type="ARBA" id="ARBA00022729"/>
    </source>
</evidence>
<keyword evidence="6" id="KW-0732">Signal</keyword>
<evidence type="ECO:0000256" key="5">
    <source>
        <dbReference type="ARBA" id="ARBA00022685"/>
    </source>
</evidence>
<keyword evidence="4" id="KW-0964">Secreted</keyword>
<dbReference type="GO" id="GO:0005576">
    <property type="term" value="C:extracellular region"/>
    <property type="evidence" value="ECO:0007669"/>
    <property type="project" value="UniProtKB-ARBA"/>
</dbReference>
<name>A0A1E3NWY7_WICAA</name>
<dbReference type="FunFam" id="3.20.20.80:FF:000111">
    <property type="entry name" value="Soluble cell wall protein"/>
    <property type="match status" value="1"/>
</dbReference>
<evidence type="ECO:0000256" key="13">
    <source>
        <dbReference type="RuleBase" id="RU004336"/>
    </source>
</evidence>
<dbReference type="InterPro" id="IPR000490">
    <property type="entry name" value="Glyco_hydro_17"/>
</dbReference>
<evidence type="ECO:0000256" key="8">
    <source>
        <dbReference type="ARBA" id="ARBA00023180"/>
    </source>
</evidence>
<dbReference type="Pfam" id="PF00332">
    <property type="entry name" value="Glyco_hydro_17"/>
    <property type="match status" value="1"/>
</dbReference>
<feature type="compositionally biased region" description="Gly residues" evidence="14">
    <location>
        <begin position="25"/>
        <end position="35"/>
    </location>
</feature>
<dbReference type="PANTHER" id="PTHR16631">
    <property type="entry name" value="GLUCAN 1,3-BETA-GLUCOSIDASE"/>
    <property type="match status" value="1"/>
</dbReference>
<reference evidence="15 16" key="1">
    <citation type="journal article" date="2016" name="Proc. Natl. Acad. Sci. U.S.A.">
        <title>Comparative genomics of biotechnologically important yeasts.</title>
        <authorList>
            <person name="Riley R."/>
            <person name="Haridas S."/>
            <person name="Wolfe K.H."/>
            <person name="Lopes M.R."/>
            <person name="Hittinger C.T."/>
            <person name="Goeker M."/>
            <person name="Salamov A.A."/>
            <person name="Wisecaver J.H."/>
            <person name="Long T.M."/>
            <person name="Calvey C.H."/>
            <person name="Aerts A.L."/>
            <person name="Barry K.W."/>
            <person name="Choi C."/>
            <person name="Clum A."/>
            <person name="Coughlan A.Y."/>
            <person name="Deshpande S."/>
            <person name="Douglass A.P."/>
            <person name="Hanson S.J."/>
            <person name="Klenk H.-P."/>
            <person name="LaButti K.M."/>
            <person name="Lapidus A."/>
            <person name="Lindquist E.A."/>
            <person name="Lipzen A.M."/>
            <person name="Meier-Kolthoff J.P."/>
            <person name="Ohm R.A."/>
            <person name="Otillar R.P."/>
            <person name="Pangilinan J.L."/>
            <person name="Peng Y."/>
            <person name="Rokas A."/>
            <person name="Rosa C.A."/>
            <person name="Scheuner C."/>
            <person name="Sibirny A.A."/>
            <person name="Slot J.C."/>
            <person name="Stielow J.B."/>
            <person name="Sun H."/>
            <person name="Kurtzman C.P."/>
            <person name="Blackwell M."/>
            <person name="Grigoriev I.V."/>
            <person name="Jeffries T.W."/>
        </authorList>
    </citation>
    <scope>NUCLEOTIDE SEQUENCE [LARGE SCALE GENOMIC DNA]</scope>
    <source>
        <strain evidence="16">ATCC 58044 / CBS 1984 / NCYC 433 / NRRL Y-366-8</strain>
    </source>
</reference>
<feature type="non-terminal residue" evidence="15">
    <location>
        <position position="1"/>
    </location>
</feature>
<evidence type="ECO:0000256" key="3">
    <source>
        <dbReference type="ARBA" id="ARBA00022512"/>
    </source>
</evidence>
<evidence type="ECO:0000256" key="9">
    <source>
        <dbReference type="ARBA" id="ARBA00023295"/>
    </source>
</evidence>
<dbReference type="Gene3D" id="3.20.20.80">
    <property type="entry name" value="Glycosidases"/>
    <property type="match status" value="2"/>
</dbReference>
<keyword evidence="9 13" id="KW-0326">Glycosidase</keyword>
<comment type="function">
    <text evidence="11">Glucanases possibly play a role in cell expansion during growth, in cell-cell fusion during mating, and in spore release during sporulation.</text>
</comment>
<dbReference type="GO" id="GO:0005975">
    <property type="term" value="P:carbohydrate metabolic process"/>
    <property type="evidence" value="ECO:0007669"/>
    <property type="project" value="InterPro"/>
</dbReference>
<dbReference type="GeneID" id="30198156"/>
<evidence type="ECO:0000256" key="10">
    <source>
        <dbReference type="ARBA" id="ARBA00023316"/>
    </source>
</evidence>
<accession>A0A1E3NWY7</accession>
<evidence type="ECO:0000256" key="1">
    <source>
        <dbReference type="ARBA" id="ARBA00004191"/>
    </source>
</evidence>
<dbReference type="GO" id="GO:0009277">
    <property type="term" value="C:fungal-type cell wall"/>
    <property type="evidence" value="ECO:0007669"/>
    <property type="project" value="TreeGrafter"/>
</dbReference>
<dbReference type="OrthoDB" id="941679at2759"/>
<dbReference type="GO" id="GO:0042973">
    <property type="term" value="F:glucan endo-1,3-beta-D-glucosidase activity"/>
    <property type="evidence" value="ECO:0007669"/>
    <property type="project" value="TreeGrafter"/>
</dbReference>
<keyword evidence="16" id="KW-1185">Reference proteome</keyword>
<dbReference type="GO" id="GO:0071555">
    <property type="term" value="P:cell wall organization"/>
    <property type="evidence" value="ECO:0007669"/>
    <property type="project" value="UniProtKB-KW"/>
</dbReference>
<dbReference type="PANTHER" id="PTHR16631:SF14">
    <property type="entry name" value="FAMILY 17 GLUCOSIDASE SCW10-RELATED"/>
    <property type="match status" value="1"/>
</dbReference>
<dbReference type="GO" id="GO:0009986">
    <property type="term" value="C:cell surface"/>
    <property type="evidence" value="ECO:0007669"/>
    <property type="project" value="TreeGrafter"/>
</dbReference>
<feature type="region of interest" description="Disordered" evidence="14">
    <location>
        <begin position="1"/>
        <end position="35"/>
    </location>
</feature>
<dbReference type="GO" id="GO:0000747">
    <property type="term" value="P:conjugation with cellular fusion"/>
    <property type="evidence" value="ECO:0007669"/>
    <property type="project" value="UniProtKB-ARBA"/>
</dbReference>
<feature type="compositionally biased region" description="Low complexity" evidence="14">
    <location>
        <begin position="1"/>
        <end position="24"/>
    </location>
</feature>
<keyword evidence="7 13" id="KW-0378">Hydrolase</keyword>
<gene>
    <name evidence="15" type="ORF">WICANDRAFT_21665</name>
</gene>
<sequence>SSSSSGSNSGSSSASQSSSSSSSSGGSGGSGAGSGAKGITYSPYTNSGSCKDASTIKSDIAKLKDFDLIRLYDTDCSGVENVLAAKGSSQKLFAGIYHINKIQDAVDTLSSAVKNVDGGWDNIHTVSIGNELVNSGESKPSDIKTAIDTARSALKSAGYSGKIVSVDTLVAVQNNDELCQYSDYIAVNSHPFWDGNVDASGAGDFLQKQISNIKSKCGGDKSVLITETGWPTKGDTYGSAVPSKDNQEKALKSIIDSCGDQVVLFTTYDDLWKSPGKYNVEQYWGIFSD</sequence>
<proteinExistence type="inferred from homology"/>
<dbReference type="PROSITE" id="PS00587">
    <property type="entry name" value="GLYCOSYL_HYDROL_F17"/>
    <property type="match status" value="1"/>
</dbReference>
<dbReference type="InterPro" id="IPR017853">
    <property type="entry name" value="GH"/>
</dbReference>
<evidence type="ECO:0000256" key="11">
    <source>
        <dbReference type="ARBA" id="ARBA00056660"/>
    </source>
</evidence>
<keyword evidence="10" id="KW-0961">Cell wall biogenesis/degradation</keyword>
<evidence type="ECO:0000256" key="12">
    <source>
        <dbReference type="RuleBase" id="RU004335"/>
    </source>
</evidence>
<keyword evidence="3" id="KW-0134">Cell wall</keyword>
<evidence type="ECO:0000256" key="14">
    <source>
        <dbReference type="SAM" id="MobiDB-lite"/>
    </source>
</evidence>
<dbReference type="Proteomes" id="UP000094112">
    <property type="component" value="Unassembled WGS sequence"/>
</dbReference>
<evidence type="ECO:0000313" key="16">
    <source>
        <dbReference type="Proteomes" id="UP000094112"/>
    </source>
</evidence>
<organism evidence="15 16">
    <name type="scientific">Wickerhamomyces anomalus (strain ATCC 58044 / CBS 1984 / NCYC 433 / NRRL Y-366-8)</name>
    <name type="common">Yeast</name>
    <name type="synonym">Hansenula anomala</name>
    <dbReference type="NCBI Taxonomy" id="683960"/>
    <lineage>
        <taxon>Eukaryota</taxon>
        <taxon>Fungi</taxon>
        <taxon>Dikarya</taxon>
        <taxon>Ascomycota</taxon>
        <taxon>Saccharomycotina</taxon>
        <taxon>Saccharomycetes</taxon>
        <taxon>Phaffomycetales</taxon>
        <taxon>Wickerhamomycetaceae</taxon>
        <taxon>Wickerhamomyces</taxon>
    </lineage>
</organism>